<evidence type="ECO:0000313" key="8">
    <source>
        <dbReference type="EMBL" id="MED6225285.1"/>
    </source>
</evidence>
<name>A0ABU6ZTL3_9FABA</name>
<keyword evidence="6" id="KW-0675">Receptor</keyword>
<evidence type="ECO:0000256" key="4">
    <source>
        <dbReference type="ARBA" id="ARBA00022989"/>
    </source>
</evidence>
<evidence type="ECO:0000256" key="7">
    <source>
        <dbReference type="ARBA" id="ARBA00023180"/>
    </source>
</evidence>
<keyword evidence="3" id="KW-0732">Signal</keyword>
<dbReference type="PANTHER" id="PTHR48063:SF112">
    <property type="entry name" value="RECEPTOR LIKE PROTEIN 30-LIKE"/>
    <property type="match status" value="1"/>
</dbReference>
<organism evidence="8 9">
    <name type="scientific">Stylosanthes scabra</name>
    <dbReference type="NCBI Taxonomy" id="79078"/>
    <lineage>
        <taxon>Eukaryota</taxon>
        <taxon>Viridiplantae</taxon>
        <taxon>Streptophyta</taxon>
        <taxon>Embryophyta</taxon>
        <taxon>Tracheophyta</taxon>
        <taxon>Spermatophyta</taxon>
        <taxon>Magnoliopsida</taxon>
        <taxon>eudicotyledons</taxon>
        <taxon>Gunneridae</taxon>
        <taxon>Pentapetalae</taxon>
        <taxon>rosids</taxon>
        <taxon>fabids</taxon>
        <taxon>Fabales</taxon>
        <taxon>Fabaceae</taxon>
        <taxon>Papilionoideae</taxon>
        <taxon>50 kb inversion clade</taxon>
        <taxon>dalbergioids sensu lato</taxon>
        <taxon>Dalbergieae</taxon>
        <taxon>Pterocarpus clade</taxon>
        <taxon>Stylosanthes</taxon>
    </lineage>
</organism>
<keyword evidence="4" id="KW-1133">Transmembrane helix</keyword>
<comment type="caution">
    <text evidence="8">The sequence shown here is derived from an EMBL/GenBank/DDBJ whole genome shotgun (WGS) entry which is preliminary data.</text>
</comment>
<comment type="subcellular location">
    <subcellularLocation>
        <location evidence="1">Membrane</location>
        <topology evidence="1">Single-pass type I membrane protein</topology>
    </subcellularLocation>
</comment>
<evidence type="ECO:0000256" key="2">
    <source>
        <dbReference type="ARBA" id="ARBA00022692"/>
    </source>
</evidence>
<dbReference type="Gene3D" id="3.80.10.10">
    <property type="entry name" value="Ribonuclease Inhibitor"/>
    <property type="match status" value="1"/>
</dbReference>
<dbReference type="InterPro" id="IPR046956">
    <property type="entry name" value="RLP23-like"/>
</dbReference>
<evidence type="ECO:0000313" key="9">
    <source>
        <dbReference type="Proteomes" id="UP001341840"/>
    </source>
</evidence>
<evidence type="ECO:0000256" key="6">
    <source>
        <dbReference type="ARBA" id="ARBA00023170"/>
    </source>
</evidence>
<dbReference type="PANTHER" id="PTHR48063">
    <property type="entry name" value="LRR RECEPTOR-LIKE KINASE"/>
    <property type="match status" value="1"/>
</dbReference>
<reference evidence="8 9" key="1">
    <citation type="journal article" date="2023" name="Plants (Basel)">
        <title>Bridging the Gap: Combining Genomics and Transcriptomics Approaches to Understand Stylosanthes scabra, an Orphan Legume from the Brazilian Caatinga.</title>
        <authorList>
            <person name="Ferreira-Neto J.R.C."/>
            <person name="da Silva M.D."/>
            <person name="Binneck E."/>
            <person name="de Melo N.F."/>
            <person name="da Silva R.H."/>
            <person name="de Melo A.L.T.M."/>
            <person name="Pandolfi V."/>
            <person name="Bustamante F.O."/>
            <person name="Brasileiro-Vidal A.C."/>
            <person name="Benko-Iseppon A.M."/>
        </authorList>
    </citation>
    <scope>NUCLEOTIDE SEQUENCE [LARGE SCALE GENOMIC DNA]</scope>
    <source>
        <tissue evidence="8">Leaves</tissue>
    </source>
</reference>
<keyword evidence="2" id="KW-0812">Transmembrane</keyword>
<keyword evidence="7" id="KW-0325">Glycoprotein</keyword>
<keyword evidence="5" id="KW-0472">Membrane</keyword>
<dbReference type="InterPro" id="IPR001611">
    <property type="entry name" value="Leu-rich_rpt"/>
</dbReference>
<proteinExistence type="predicted"/>
<dbReference type="InterPro" id="IPR032675">
    <property type="entry name" value="LRR_dom_sf"/>
</dbReference>
<evidence type="ECO:0000256" key="5">
    <source>
        <dbReference type="ARBA" id="ARBA00023136"/>
    </source>
</evidence>
<sequence>MWLHLNNNSLHGELPLSLNFQKLLILDLGENRLSGAIPSWKNDTFPELQILRLRGNMLNGTAPSNLCQFAKLQILDLANNSLRGAIPRCIGNITGMALDTKVLSNRTGTAINGTKQWNQEDVKQVIKGRELDYTKNLVLLTNLDLSNNRLDGLKVRSPQ</sequence>
<keyword evidence="9" id="KW-1185">Reference proteome</keyword>
<evidence type="ECO:0000256" key="1">
    <source>
        <dbReference type="ARBA" id="ARBA00004479"/>
    </source>
</evidence>
<evidence type="ECO:0000256" key="3">
    <source>
        <dbReference type="ARBA" id="ARBA00022729"/>
    </source>
</evidence>
<dbReference type="Pfam" id="PF00560">
    <property type="entry name" value="LRR_1"/>
    <property type="match status" value="3"/>
</dbReference>
<gene>
    <name evidence="8" type="ORF">PIB30_092238</name>
</gene>
<accession>A0ABU6ZTL3</accession>
<dbReference type="PRINTS" id="PR00019">
    <property type="entry name" value="LEURICHRPT"/>
</dbReference>
<dbReference type="EMBL" id="JASCZI010273749">
    <property type="protein sequence ID" value="MED6225285.1"/>
    <property type="molecule type" value="Genomic_DNA"/>
</dbReference>
<protein>
    <submittedName>
        <fullName evidence="8">Uncharacterized protein</fullName>
    </submittedName>
</protein>
<dbReference type="Proteomes" id="UP001341840">
    <property type="component" value="Unassembled WGS sequence"/>
</dbReference>
<dbReference type="SUPFAM" id="SSF52058">
    <property type="entry name" value="L domain-like"/>
    <property type="match status" value="1"/>
</dbReference>